<dbReference type="Proteomes" id="UP000515154">
    <property type="component" value="Linkage group LG2"/>
</dbReference>
<feature type="coiled-coil region" evidence="9">
    <location>
        <begin position="110"/>
        <end position="192"/>
    </location>
</feature>
<feature type="binding site" evidence="8">
    <location>
        <position position="43"/>
    </location>
    <ligand>
        <name>Zn(2+)</name>
        <dbReference type="ChEBI" id="CHEBI:29105"/>
    </ligand>
</feature>
<evidence type="ECO:0000256" key="7">
    <source>
        <dbReference type="ARBA" id="ARBA00023242"/>
    </source>
</evidence>
<feature type="binding site" evidence="8">
    <location>
        <position position="80"/>
    </location>
    <ligand>
        <name>Zn(2+)</name>
        <dbReference type="ChEBI" id="CHEBI:29105"/>
    </ligand>
</feature>
<evidence type="ECO:0000256" key="9">
    <source>
        <dbReference type="SAM" id="Coils"/>
    </source>
</evidence>
<accession>A0A6P7U2N7</accession>
<dbReference type="Pfam" id="PF04502">
    <property type="entry name" value="Saf4_Yju2"/>
    <property type="match status" value="1"/>
</dbReference>
<comment type="subunit">
    <text evidence="8">Component of the spliceosome. Present in the activated B complex, the catalytically activated B* complex which catalyzes the branching, the catalytic step 1 C complex catalyzing the exon ligation, and the postcatalytic P complex containing the ligated exons (mRNA) and the excised lariat intron.</text>
</comment>
<feature type="compositionally biased region" description="Basic and acidic residues" evidence="10">
    <location>
        <begin position="284"/>
        <end position="311"/>
    </location>
</feature>
<keyword evidence="3 8" id="KW-0479">Metal-binding</keyword>
<dbReference type="KEGG" id="osn:115232448"/>
<keyword evidence="9" id="KW-0175">Coiled coil</keyword>
<dbReference type="GO" id="GO:0000349">
    <property type="term" value="P:generation of catalytic spliceosome for first transesterification step"/>
    <property type="evidence" value="ECO:0007669"/>
    <property type="project" value="UniProtKB-UniRule"/>
</dbReference>
<evidence type="ECO:0000256" key="8">
    <source>
        <dbReference type="HAMAP-Rule" id="MF_03226"/>
    </source>
</evidence>
<dbReference type="RefSeq" id="XP_029658188.1">
    <property type="nucleotide sequence ID" value="XM_029802328.2"/>
</dbReference>
<gene>
    <name evidence="12" type="primary">LOC115232448</name>
</gene>
<dbReference type="InterPro" id="IPR007590">
    <property type="entry name" value="Saf4/Yju2"/>
</dbReference>
<dbReference type="HAMAP" id="MF_03226">
    <property type="entry name" value="YJU2"/>
    <property type="match status" value="1"/>
</dbReference>
<evidence type="ECO:0000256" key="3">
    <source>
        <dbReference type="ARBA" id="ARBA00022723"/>
    </source>
</evidence>
<evidence type="ECO:0000256" key="6">
    <source>
        <dbReference type="ARBA" id="ARBA00023187"/>
    </source>
</evidence>
<keyword evidence="7 8" id="KW-0539">Nucleus</keyword>
<dbReference type="GO" id="GO:0046872">
    <property type="term" value="F:metal ion binding"/>
    <property type="evidence" value="ECO:0007669"/>
    <property type="project" value="UniProtKB-KW"/>
</dbReference>
<keyword evidence="2" id="KW-0507">mRNA processing</keyword>
<keyword evidence="5 8" id="KW-0862">Zinc</keyword>
<feature type="compositionally biased region" description="Polar residues" evidence="10">
    <location>
        <begin position="314"/>
        <end position="348"/>
    </location>
</feature>
<keyword evidence="11" id="KW-1185">Reference proteome</keyword>
<dbReference type="PANTHER" id="PTHR12111">
    <property type="entry name" value="SPLICING FACTOR YJU2"/>
    <property type="match status" value="1"/>
</dbReference>
<dbReference type="InterPro" id="IPR043701">
    <property type="entry name" value="Yju2"/>
</dbReference>
<evidence type="ECO:0000313" key="11">
    <source>
        <dbReference type="Proteomes" id="UP000515154"/>
    </source>
</evidence>
<comment type="subcellular location">
    <subcellularLocation>
        <location evidence="1 8">Nucleus</location>
    </subcellularLocation>
</comment>
<evidence type="ECO:0000256" key="10">
    <source>
        <dbReference type="SAM" id="MobiDB-lite"/>
    </source>
</evidence>
<evidence type="ECO:0000256" key="2">
    <source>
        <dbReference type="ARBA" id="ARBA00022664"/>
    </source>
</evidence>
<evidence type="ECO:0000256" key="5">
    <source>
        <dbReference type="ARBA" id="ARBA00022833"/>
    </source>
</evidence>
<feature type="binding site" evidence="8">
    <location>
        <position position="83"/>
    </location>
    <ligand>
        <name>Zn(2+)</name>
        <dbReference type="ChEBI" id="CHEBI:29105"/>
    </ligand>
</feature>
<comment type="similarity">
    <text evidence="8">Belongs to the CWC16 family. YJU2 subfamily.</text>
</comment>
<feature type="region of interest" description="Disordered" evidence="10">
    <location>
        <begin position="211"/>
        <end position="231"/>
    </location>
</feature>
<protein>
    <recommendedName>
        <fullName evidence="8">Splicing factor YJU2</fullName>
    </recommendedName>
</protein>
<feature type="region of interest" description="Disordered" evidence="10">
    <location>
        <begin position="267"/>
        <end position="348"/>
    </location>
</feature>
<feature type="binding site" evidence="8">
    <location>
        <position position="46"/>
    </location>
    <ligand>
        <name>Zn(2+)</name>
        <dbReference type="ChEBI" id="CHEBI:29105"/>
    </ligand>
</feature>
<proteinExistence type="inferred from homology"/>
<dbReference type="PANTHER" id="PTHR12111:SF1">
    <property type="entry name" value="SPLICING FACTOR YJU2"/>
    <property type="match status" value="1"/>
</dbReference>
<organism evidence="11 12">
    <name type="scientific">Octopus sinensis</name>
    <name type="common">East Asian common octopus</name>
    <dbReference type="NCBI Taxonomy" id="2607531"/>
    <lineage>
        <taxon>Eukaryota</taxon>
        <taxon>Metazoa</taxon>
        <taxon>Spiralia</taxon>
        <taxon>Lophotrochozoa</taxon>
        <taxon>Mollusca</taxon>
        <taxon>Cephalopoda</taxon>
        <taxon>Coleoidea</taxon>
        <taxon>Octopodiformes</taxon>
        <taxon>Octopoda</taxon>
        <taxon>Incirrata</taxon>
        <taxon>Octopodidae</taxon>
        <taxon>Octopus</taxon>
    </lineage>
</organism>
<sequence length="348" mass="39888">MSERKVLNKYYPPDFDPSKIPKLRLPRNRQYSIRIMAPFNMRCNTCGEYVYKGKKFNSRKETVENEDYLGLKIFRFYIKCPRCVSEIAFKTDLKNTDYTLEAGATRNFEAAKLAEQMEERSRKEKEEEEMNNPMKVLENRTKASRQEMEQIDALEELRDLNNRHATVDHETMLKLHAAYEEQLAKLQDEEDENLVKSIFNNHNSDYIKRLEDEDEDEGEVPNVEPSSSNKAHFGELLTEHIKDDAVVQKKRVWNQSVGLLSSKSLSSLVKKKKGSETVTDESSETCKKNSTDTKCKTETNAKSKSCDKTDEPTNDNSTKTSKVQKNGTAPVSSALSLLGNYSDSDSDS</sequence>
<dbReference type="AlphaFoldDB" id="A0A6P7U2N7"/>
<name>A0A6P7U2N7_9MOLL</name>
<dbReference type="GO" id="GO:0071006">
    <property type="term" value="C:U2-type catalytic step 1 spliceosome"/>
    <property type="evidence" value="ECO:0007669"/>
    <property type="project" value="UniProtKB-UniRule"/>
</dbReference>
<keyword evidence="6" id="KW-0508">mRNA splicing</keyword>
<keyword evidence="4 8" id="KW-0747">Spliceosome</keyword>
<evidence type="ECO:0000256" key="1">
    <source>
        <dbReference type="ARBA" id="ARBA00004123"/>
    </source>
</evidence>
<evidence type="ECO:0000313" key="12">
    <source>
        <dbReference type="RefSeq" id="XP_029658188.1"/>
    </source>
</evidence>
<evidence type="ECO:0000256" key="4">
    <source>
        <dbReference type="ARBA" id="ARBA00022728"/>
    </source>
</evidence>
<comment type="function">
    <text evidence="8">Part of the spliceosome which catalyzes two sequential transesterification reactions, first the excision of the non-coding intron from pre-mRNA and then the ligation of the coding exons to form the mature mRNA. Plays a role in stabilizing the structure of the spliceosome catalytic core and docking of the branch helix into the active site, producing 5'-exon and lariat intron-3'-intermediates.</text>
</comment>
<reference evidence="12" key="1">
    <citation type="submission" date="2025-08" db="UniProtKB">
        <authorList>
            <consortium name="RefSeq"/>
        </authorList>
    </citation>
    <scope>IDENTIFICATION</scope>
</reference>